<dbReference type="RefSeq" id="WP_099957952.1">
    <property type="nucleotide sequence ID" value="NZ_PEQY01000001.1"/>
</dbReference>
<dbReference type="GO" id="GO:0046872">
    <property type="term" value="F:metal ion binding"/>
    <property type="evidence" value="ECO:0007669"/>
    <property type="project" value="UniProtKB-KW"/>
</dbReference>
<name>A0A2G9EE41_9FUSO</name>
<dbReference type="GeneID" id="93327113"/>
<keyword evidence="8" id="KW-0808">Transferase</keyword>
<dbReference type="GO" id="GO:0030488">
    <property type="term" value="P:tRNA methylation"/>
    <property type="evidence" value="ECO:0007669"/>
    <property type="project" value="TreeGrafter"/>
</dbReference>
<dbReference type="PANTHER" id="PTHR30544">
    <property type="entry name" value="23S RRNA METHYLTRANSFERASE"/>
    <property type="match status" value="1"/>
</dbReference>
<evidence type="ECO:0000256" key="2">
    <source>
        <dbReference type="ARBA" id="ARBA00022485"/>
    </source>
</evidence>
<sequence>MFNVREFIDNNVSKFVFSKKNDVVVESVLYKYGSYGERTVICCSTQCGCPVACTFCGTGNNFIRNLTVDEILYQIDYVIKEKVLKEIETTQKIKKFQIMFMSMGEPMFNFSNIKEAIKELNKKYPNAQLLLSTVGLKNNNTLNEILEISKKIKNVGLQFSIHQADEEKRNKLIPYKNKMNLREIRDYGIIWSNETNRPVFLNYCIDGNNTSLEEINRLKDLFPAKYFYLTFSVICNIDKENKLKSEFRDLEFINKIANDFLKDGYNVRVFDPSGQDTIGGGCGQLWFVQDFLKNKR</sequence>
<dbReference type="SUPFAM" id="SSF102114">
    <property type="entry name" value="Radical SAM enzymes"/>
    <property type="match status" value="1"/>
</dbReference>
<comment type="caution">
    <text evidence="8">The sequence shown here is derived from an EMBL/GenBank/DDBJ whole genome shotgun (WGS) entry which is preliminary data.</text>
</comment>
<evidence type="ECO:0000256" key="3">
    <source>
        <dbReference type="ARBA" id="ARBA00022691"/>
    </source>
</evidence>
<dbReference type="InterPro" id="IPR058240">
    <property type="entry name" value="rSAM_sf"/>
</dbReference>
<evidence type="ECO:0000256" key="5">
    <source>
        <dbReference type="ARBA" id="ARBA00023004"/>
    </source>
</evidence>
<dbReference type="CDD" id="cd01335">
    <property type="entry name" value="Radical_SAM"/>
    <property type="match status" value="1"/>
</dbReference>
<dbReference type="AlphaFoldDB" id="A0A2G9EE41"/>
<dbReference type="GO" id="GO:0008168">
    <property type="term" value="F:methyltransferase activity"/>
    <property type="evidence" value="ECO:0007669"/>
    <property type="project" value="UniProtKB-KW"/>
</dbReference>
<keyword evidence="2" id="KW-0004">4Fe-4S</keyword>
<accession>A0A2G9EE41</accession>
<dbReference type="PROSITE" id="PS51918">
    <property type="entry name" value="RADICAL_SAM"/>
    <property type="match status" value="1"/>
</dbReference>
<comment type="cofactor">
    <cofactor evidence="1">
        <name>[4Fe-4S] cluster</name>
        <dbReference type="ChEBI" id="CHEBI:49883"/>
    </cofactor>
</comment>
<dbReference type="PANTHER" id="PTHR30544:SF5">
    <property type="entry name" value="RADICAL SAM CORE DOMAIN-CONTAINING PROTEIN"/>
    <property type="match status" value="1"/>
</dbReference>
<gene>
    <name evidence="8" type="ORF">CTM71_01330</name>
</gene>
<dbReference type="Pfam" id="PF04055">
    <property type="entry name" value="Radical_SAM"/>
    <property type="match status" value="1"/>
</dbReference>
<dbReference type="Proteomes" id="UP000229011">
    <property type="component" value="Unassembled WGS sequence"/>
</dbReference>
<dbReference type="GO" id="GO:0051539">
    <property type="term" value="F:4 iron, 4 sulfur cluster binding"/>
    <property type="evidence" value="ECO:0007669"/>
    <property type="project" value="UniProtKB-KW"/>
</dbReference>
<keyword evidence="6" id="KW-0411">Iron-sulfur</keyword>
<organism evidence="8 9">
    <name type="scientific">Fusobacterium pseudoperiodonticum</name>
    <dbReference type="NCBI Taxonomy" id="2663009"/>
    <lineage>
        <taxon>Bacteria</taxon>
        <taxon>Fusobacteriati</taxon>
        <taxon>Fusobacteriota</taxon>
        <taxon>Fusobacteriia</taxon>
        <taxon>Fusobacteriales</taxon>
        <taxon>Fusobacteriaceae</taxon>
        <taxon>Fusobacterium</taxon>
    </lineage>
</organism>
<keyword evidence="8" id="KW-0489">Methyltransferase</keyword>
<dbReference type="Gene3D" id="3.20.20.70">
    <property type="entry name" value="Aldolase class I"/>
    <property type="match status" value="1"/>
</dbReference>
<evidence type="ECO:0000256" key="6">
    <source>
        <dbReference type="ARBA" id="ARBA00023014"/>
    </source>
</evidence>
<dbReference type="SFLD" id="SFLDS00029">
    <property type="entry name" value="Radical_SAM"/>
    <property type="match status" value="1"/>
</dbReference>
<dbReference type="GO" id="GO:0070475">
    <property type="term" value="P:rRNA base methylation"/>
    <property type="evidence" value="ECO:0007669"/>
    <property type="project" value="TreeGrafter"/>
</dbReference>
<reference evidence="8 9" key="1">
    <citation type="submission" date="2017-11" db="EMBL/GenBank/DDBJ databases">
        <title>Genome sequencing of Fusobacterium periodonticum KCOM 1259.</title>
        <authorList>
            <person name="Kook J.-K."/>
            <person name="Park S.-N."/>
            <person name="Lim Y.K."/>
        </authorList>
    </citation>
    <scope>NUCLEOTIDE SEQUENCE [LARGE SCALE GENOMIC DNA]</scope>
    <source>
        <strain evidence="8 9">KCOM 1259</strain>
    </source>
</reference>
<dbReference type="InterPro" id="IPR013785">
    <property type="entry name" value="Aldolase_TIM"/>
</dbReference>
<evidence type="ECO:0000256" key="4">
    <source>
        <dbReference type="ARBA" id="ARBA00022723"/>
    </source>
</evidence>
<dbReference type="InterPro" id="IPR040072">
    <property type="entry name" value="Methyltransferase_A"/>
</dbReference>
<evidence type="ECO:0000259" key="7">
    <source>
        <dbReference type="PROSITE" id="PS51918"/>
    </source>
</evidence>
<feature type="domain" description="Radical SAM core" evidence="7">
    <location>
        <begin position="35"/>
        <end position="263"/>
    </location>
</feature>
<proteinExistence type="predicted"/>
<evidence type="ECO:0000313" key="9">
    <source>
        <dbReference type="Proteomes" id="UP000229011"/>
    </source>
</evidence>
<keyword evidence="4" id="KW-0479">Metal-binding</keyword>
<dbReference type="EMBL" id="PEQY01000001">
    <property type="protein sequence ID" value="PIM79183.1"/>
    <property type="molecule type" value="Genomic_DNA"/>
</dbReference>
<evidence type="ECO:0000256" key="1">
    <source>
        <dbReference type="ARBA" id="ARBA00001966"/>
    </source>
</evidence>
<keyword evidence="3" id="KW-0949">S-adenosyl-L-methionine</keyword>
<evidence type="ECO:0000313" key="8">
    <source>
        <dbReference type="EMBL" id="PIM79183.1"/>
    </source>
</evidence>
<keyword evidence="5" id="KW-0408">Iron</keyword>
<dbReference type="InterPro" id="IPR007197">
    <property type="entry name" value="rSAM"/>
</dbReference>
<protein>
    <submittedName>
        <fullName evidence="8">rRNA methyltransferase</fullName>
    </submittedName>
</protein>